<proteinExistence type="predicted"/>
<reference evidence="4" key="1">
    <citation type="submission" date="2022-10" db="EMBL/GenBank/DDBJ databases">
        <authorList>
            <person name="Chen Y."/>
            <person name="Dougan E. K."/>
            <person name="Chan C."/>
            <person name="Rhodes N."/>
            <person name="Thang M."/>
        </authorList>
    </citation>
    <scope>NUCLEOTIDE SEQUENCE</scope>
</reference>
<dbReference type="EMBL" id="CAMXCT020004546">
    <property type="protein sequence ID" value="CAL1162876.1"/>
    <property type="molecule type" value="Genomic_DNA"/>
</dbReference>
<evidence type="ECO:0000256" key="1">
    <source>
        <dbReference type="PROSITE-ProRule" id="PRU00723"/>
    </source>
</evidence>
<evidence type="ECO:0000313" key="6">
    <source>
        <dbReference type="Proteomes" id="UP001152797"/>
    </source>
</evidence>
<dbReference type="GO" id="GO:0008270">
    <property type="term" value="F:zinc ion binding"/>
    <property type="evidence" value="ECO:0007669"/>
    <property type="project" value="UniProtKB-KW"/>
</dbReference>
<accession>A0A9P1DFY6</accession>
<dbReference type="AlphaFoldDB" id="A0A9P1DFY6"/>
<organism evidence="4">
    <name type="scientific">Cladocopium goreaui</name>
    <dbReference type="NCBI Taxonomy" id="2562237"/>
    <lineage>
        <taxon>Eukaryota</taxon>
        <taxon>Sar</taxon>
        <taxon>Alveolata</taxon>
        <taxon>Dinophyceae</taxon>
        <taxon>Suessiales</taxon>
        <taxon>Symbiodiniaceae</taxon>
        <taxon>Cladocopium</taxon>
    </lineage>
</organism>
<dbReference type="InterPro" id="IPR000571">
    <property type="entry name" value="Znf_CCCH"/>
</dbReference>
<evidence type="ECO:0000313" key="4">
    <source>
        <dbReference type="EMBL" id="CAI4009501.1"/>
    </source>
</evidence>
<keyword evidence="1" id="KW-0863">Zinc-finger</keyword>
<feature type="domain" description="C3H1-type" evidence="3">
    <location>
        <begin position="40"/>
        <end position="63"/>
    </location>
</feature>
<protein>
    <recommendedName>
        <fullName evidence="3">C3H1-type domain-containing protein</fullName>
    </recommendedName>
</protein>
<dbReference type="EMBL" id="CAMXCT030004546">
    <property type="protein sequence ID" value="CAL4796813.1"/>
    <property type="molecule type" value="Genomic_DNA"/>
</dbReference>
<dbReference type="Proteomes" id="UP001152797">
    <property type="component" value="Unassembled WGS sequence"/>
</dbReference>
<evidence type="ECO:0000256" key="2">
    <source>
        <dbReference type="SAM" id="MobiDB-lite"/>
    </source>
</evidence>
<keyword evidence="6" id="KW-1185">Reference proteome</keyword>
<dbReference type="EMBL" id="CAMXCT010004546">
    <property type="protein sequence ID" value="CAI4009501.1"/>
    <property type="molecule type" value="Genomic_DNA"/>
</dbReference>
<keyword evidence="1" id="KW-0479">Metal-binding</keyword>
<comment type="caution">
    <text evidence="4">The sequence shown here is derived from an EMBL/GenBank/DDBJ whole genome shotgun (WGS) entry which is preliminary data.</text>
</comment>
<reference evidence="5" key="2">
    <citation type="submission" date="2024-04" db="EMBL/GenBank/DDBJ databases">
        <authorList>
            <person name="Chen Y."/>
            <person name="Shah S."/>
            <person name="Dougan E. K."/>
            <person name="Thang M."/>
            <person name="Chan C."/>
        </authorList>
    </citation>
    <scope>NUCLEOTIDE SEQUENCE [LARGE SCALE GENOMIC DNA]</scope>
</reference>
<gene>
    <name evidence="4" type="ORF">C1SCF055_LOCUS34853</name>
</gene>
<dbReference type="PROSITE" id="PS50103">
    <property type="entry name" value="ZF_C3H1"/>
    <property type="match status" value="1"/>
</dbReference>
<evidence type="ECO:0000313" key="5">
    <source>
        <dbReference type="EMBL" id="CAL1162876.1"/>
    </source>
</evidence>
<feature type="zinc finger region" description="C3H1-type" evidence="1">
    <location>
        <begin position="40"/>
        <end position="63"/>
    </location>
</feature>
<feature type="region of interest" description="Disordered" evidence="2">
    <location>
        <begin position="153"/>
        <end position="190"/>
    </location>
</feature>
<name>A0A9P1DFY6_9DINO</name>
<evidence type="ECO:0000259" key="3">
    <source>
        <dbReference type="PROSITE" id="PS50103"/>
    </source>
</evidence>
<sequence length="202" mass="21503">MASETAALETVTQEASASDMDVADVGFESLPGYAKLSCNQCLFFASQQGCSKGSSCSFCHHLVTEEEAQLAAARPRKVRRKRIKANLKEMLQKLNASNQQPEEVLRALQAEAQRNQYARLLGQHLVDRWLDDKARASRRAAVLSAPAASVPAGLISSGTSSSASGSASGSPEANGSDAVSQTAEAPSDEPQEFCRALLRFSV</sequence>
<keyword evidence="1" id="KW-0862">Zinc</keyword>
<feature type="compositionally biased region" description="Low complexity" evidence="2">
    <location>
        <begin position="153"/>
        <end position="176"/>
    </location>
</feature>